<dbReference type="Proteomes" id="UP000699985">
    <property type="component" value="Unassembled WGS sequence"/>
</dbReference>
<dbReference type="EMBL" id="RGMI01000061">
    <property type="protein sequence ID" value="NCU50501.1"/>
    <property type="molecule type" value="Genomic_DNA"/>
</dbReference>
<comment type="caution">
    <text evidence="2">The sequence shown here is derived from an EMBL/GenBank/DDBJ whole genome shotgun (WGS) entry which is preliminary data.</text>
</comment>
<reference evidence="2" key="1">
    <citation type="submission" date="2018-10" db="EMBL/GenBank/DDBJ databases">
        <title>Iterative Subtractive Binning of Freshwater Chronoseries Metagenomes Recovers Nearly Complete Genomes from over Four Hundred Novel Species.</title>
        <authorList>
            <person name="Rodriguez-R L.M."/>
            <person name="Tsementzi D."/>
            <person name="Luo C."/>
            <person name="Konstantinidis K.T."/>
        </authorList>
    </citation>
    <scope>NUCLEOTIDE SEQUENCE</scope>
    <source>
        <strain evidence="2">WB8_1A_003</strain>
    </source>
</reference>
<sequence length="151" mass="16657">MMTNINNPFEFFDFQKMLAALKMPTVDGNSESLINAQKKTLETFANASKVLFEGYNALAKKQIEVLNKAISSAKDATSELAKGNPQQSAGKSIELIQESIVEAQNIANDFSKIAEKTAKESFEILNKRLLEGLTEIKKVIEEEGKKASVKN</sequence>
<dbReference type="InterPro" id="IPR018968">
    <property type="entry name" value="Phasin"/>
</dbReference>
<organism evidence="2 3">
    <name type="scientific">Candidatus Fonsibacter lacus</name>
    <dbReference type="NCBI Taxonomy" id="2576439"/>
    <lineage>
        <taxon>Bacteria</taxon>
        <taxon>Pseudomonadati</taxon>
        <taxon>Pseudomonadota</taxon>
        <taxon>Alphaproteobacteria</taxon>
        <taxon>Candidatus Pelagibacterales</taxon>
        <taxon>Candidatus Pelagibacterales incertae sedis</taxon>
        <taxon>Candidatus Fonsibacter</taxon>
    </lineage>
</organism>
<proteinExistence type="predicted"/>
<dbReference type="AlphaFoldDB" id="A0A966HQL8"/>
<gene>
    <name evidence="2" type="ORF">EBX29_01830</name>
</gene>
<feature type="domain" description="Phasin" evidence="1">
    <location>
        <begin position="32"/>
        <end position="128"/>
    </location>
</feature>
<dbReference type="Pfam" id="PF09361">
    <property type="entry name" value="Phasin_2"/>
    <property type="match status" value="1"/>
</dbReference>
<accession>A0A966HQL8</accession>
<evidence type="ECO:0000259" key="1">
    <source>
        <dbReference type="Pfam" id="PF09361"/>
    </source>
</evidence>
<protein>
    <submittedName>
        <fullName evidence="2">Phasin family protein</fullName>
    </submittedName>
</protein>
<evidence type="ECO:0000313" key="3">
    <source>
        <dbReference type="Proteomes" id="UP000699985"/>
    </source>
</evidence>
<name>A0A966HQL8_9PROT</name>
<evidence type="ECO:0000313" key="2">
    <source>
        <dbReference type="EMBL" id="NCU50501.1"/>
    </source>
</evidence>